<dbReference type="PROSITE" id="PS50883">
    <property type="entry name" value="EAL"/>
    <property type="match status" value="1"/>
</dbReference>
<sequence length="1298" mass="151940">MNNMDINSNRNSNNNPRKKSSGNKAPGGFFVYKANEQGEIVYADQGVISIFECDDYEDFIKLTNGTFEGMVYPDDYTETEYTIWKQLNEKKLEYDYVKYRIITKSGKVKYIEDFGHLVTMADGDPFFYVLLIEREDEFSIKTNQDEQSEDLYVKDDYDSLTGLVKMHKFFDLVEDNSLDLEKVSDGMYVVYFDVESFKNYNENYGYDRGDELLCFVANILRKEFQDGIISRFSDDHFAVCCQSDEIVSQIERIHRKVDDFNESRPLEIKAGVYQIFDVVENGSIVCDRARIACSKIKGRFDEFYNFYDENLEQHVRQQQYIIDNFEEAIQNGSIKVYYQPIIRVMSGKVCAFEALARWQDEEYGMISPGVFIEVLEKFHLIHKLDLYIIKKVCQDYNSKKKYNRVCVPVSINLSRLDFQLCQIFKRIEEIRKEYNVPTNMIDIEITESALNDDLEYLKLQILKFKKAGYNVWVDDFGSGYSALNVLTNFKFDVAKLDMSFLKQFNDIKMKIMIQSLIYVIKDIGIQSFAEGVETMEQYEFLKSIGCEKAQGFFFGKPLPLKEVYHHIDSNGMQLEDKNECVYQDTIGRLNIKNNLTTCDNFIDLPSAILEKNGEVISFLFASDSFKKEIRYIGFESVQELEEFCNENKFLVQKRMSELIQNSILSGKAEKTDWIIRGNYCNIWIEVIAVYGRCCAAKTMIVNRQKYIDDGTKIGEMDSYLRELYTIYNRVDILNVDDNIVETIFTNSKAIAPMITKREATGIIKYVAEKYIYPDDRESFCDLYNVDTIEKRIHAEKNDFLWGVYRVKSNNTYIWQLFNIIIAKREQKRIIISCMRDIYDRGESLFGIQEFNMLFENFTFPFVVLKVEISEGDKVTDLIFKYANSRYCNKVGITSEKLIDNSFLEIERDDKKLWKNVCYRAAFLNESILEEVYDKTNDIWVEIAINKIARDGYCAVAIKETTNEHKKKKEVDRKYSTDNFIIHCAKILQGTTSFKYRVNLILEEIGKALNPTRVYIIELNDEDIVLNFLWTKDEKYNDIGIYNNLNYNILKQWPEYLVENNRIVIDIDKKINTNAFGEMVRLMLLRNGMHKAIMIPLYNDNGAIIGYLGVENYDDVETFDVNNLLDTVSYFISTEMRKNELINHLDYLGKNDLMTDVRNRYSMDQEIARIDNKRCSVGVIFIDVNGLKKINDCYGHQAGDEMLIEVAKLLRSVFNKDNIYRAGGDEFVIIVEDISEEDFQKKINNLRKLLSETKKFTVALGFTWDDGTKKFNSVMKLADAFMYKNKTEYYKKSTNDRRR</sequence>
<dbReference type="CDD" id="cd01949">
    <property type="entry name" value="GGDEF"/>
    <property type="match status" value="2"/>
</dbReference>
<dbReference type="InterPro" id="IPR035965">
    <property type="entry name" value="PAS-like_dom_sf"/>
</dbReference>
<dbReference type="PANTHER" id="PTHR33121:SF71">
    <property type="entry name" value="OXYGEN SENSOR PROTEIN DOSP"/>
    <property type="match status" value="1"/>
</dbReference>
<dbReference type="InterPro" id="IPR013655">
    <property type="entry name" value="PAS_fold_3"/>
</dbReference>
<feature type="region of interest" description="Disordered" evidence="1">
    <location>
        <begin position="1"/>
        <end position="24"/>
    </location>
</feature>
<dbReference type="SMART" id="SM00052">
    <property type="entry name" value="EAL"/>
    <property type="match status" value="1"/>
</dbReference>
<dbReference type="Pfam" id="PF00563">
    <property type="entry name" value="EAL"/>
    <property type="match status" value="1"/>
</dbReference>
<protein>
    <submittedName>
        <fullName evidence="4">Diguanylate cyclase (GGDEF) domain-containing protein</fullName>
    </submittedName>
</protein>
<dbReference type="SMART" id="SM00267">
    <property type="entry name" value="GGDEF"/>
    <property type="match status" value="2"/>
</dbReference>
<feature type="domain" description="EAL" evidence="2">
    <location>
        <begin position="318"/>
        <end position="571"/>
    </location>
</feature>
<gene>
    <name evidence="4" type="ORF">SAMN02910414_00250</name>
</gene>
<dbReference type="InterPro" id="IPR043128">
    <property type="entry name" value="Rev_trsase/Diguanyl_cyclase"/>
</dbReference>
<feature type="domain" description="GGDEF" evidence="3">
    <location>
        <begin position="1174"/>
        <end position="1298"/>
    </location>
</feature>
<evidence type="ECO:0000256" key="1">
    <source>
        <dbReference type="SAM" id="MobiDB-lite"/>
    </source>
</evidence>
<evidence type="ECO:0000313" key="5">
    <source>
        <dbReference type="Proteomes" id="UP000183918"/>
    </source>
</evidence>
<dbReference type="Gene3D" id="3.20.20.450">
    <property type="entry name" value="EAL domain"/>
    <property type="match status" value="1"/>
</dbReference>
<dbReference type="InterPro" id="IPR029787">
    <property type="entry name" value="Nucleotide_cyclase"/>
</dbReference>
<organism evidence="4 5">
    <name type="scientific">Lachnobacterium bovis DSM 14045</name>
    <dbReference type="NCBI Taxonomy" id="1122142"/>
    <lineage>
        <taxon>Bacteria</taxon>
        <taxon>Bacillati</taxon>
        <taxon>Bacillota</taxon>
        <taxon>Clostridia</taxon>
        <taxon>Lachnospirales</taxon>
        <taxon>Lachnospiraceae</taxon>
        <taxon>Lachnobacterium</taxon>
    </lineage>
</organism>
<dbReference type="InterPro" id="IPR035919">
    <property type="entry name" value="EAL_sf"/>
</dbReference>
<name>A0A1H3FIF4_9FIRM</name>
<dbReference type="SUPFAM" id="SSF141868">
    <property type="entry name" value="EAL domain-like"/>
    <property type="match status" value="1"/>
</dbReference>
<dbReference type="InterPro" id="IPR000160">
    <property type="entry name" value="GGDEF_dom"/>
</dbReference>
<dbReference type="STRING" id="1122142.SAMN02910414_00250"/>
<dbReference type="PANTHER" id="PTHR33121">
    <property type="entry name" value="CYCLIC DI-GMP PHOSPHODIESTERASE PDEF"/>
    <property type="match status" value="1"/>
</dbReference>
<dbReference type="EMBL" id="FNPG01000005">
    <property type="protein sequence ID" value="SDX90903.1"/>
    <property type="molecule type" value="Genomic_DNA"/>
</dbReference>
<dbReference type="Proteomes" id="UP000183918">
    <property type="component" value="Unassembled WGS sequence"/>
</dbReference>
<dbReference type="InterPro" id="IPR050706">
    <property type="entry name" value="Cyclic-di-GMP_PDE-like"/>
</dbReference>
<dbReference type="GO" id="GO:0071111">
    <property type="term" value="F:cyclic-guanylate-specific phosphodiesterase activity"/>
    <property type="evidence" value="ECO:0007669"/>
    <property type="project" value="InterPro"/>
</dbReference>
<dbReference type="Gene3D" id="3.30.450.20">
    <property type="entry name" value="PAS domain"/>
    <property type="match status" value="1"/>
</dbReference>
<keyword evidence="5" id="KW-1185">Reference proteome</keyword>
<dbReference type="NCBIfam" id="TIGR00254">
    <property type="entry name" value="GGDEF"/>
    <property type="match status" value="2"/>
</dbReference>
<feature type="domain" description="GGDEF" evidence="3">
    <location>
        <begin position="185"/>
        <end position="309"/>
    </location>
</feature>
<feature type="compositionally biased region" description="Low complexity" evidence="1">
    <location>
        <begin position="1"/>
        <end position="15"/>
    </location>
</feature>
<dbReference type="Pfam" id="PF00990">
    <property type="entry name" value="GGDEF"/>
    <property type="match status" value="2"/>
</dbReference>
<evidence type="ECO:0000259" key="3">
    <source>
        <dbReference type="PROSITE" id="PS50887"/>
    </source>
</evidence>
<proteinExistence type="predicted"/>
<accession>A0A1H3FIF4</accession>
<dbReference type="PROSITE" id="PS50887">
    <property type="entry name" value="GGDEF"/>
    <property type="match status" value="2"/>
</dbReference>
<evidence type="ECO:0000313" key="4">
    <source>
        <dbReference type="EMBL" id="SDX90903.1"/>
    </source>
</evidence>
<reference evidence="4 5" key="1">
    <citation type="submission" date="2016-10" db="EMBL/GenBank/DDBJ databases">
        <authorList>
            <person name="de Groot N.N."/>
        </authorList>
    </citation>
    <scope>NUCLEOTIDE SEQUENCE [LARGE SCALE GENOMIC DNA]</scope>
    <source>
        <strain evidence="4 5">DSM 14045</strain>
    </source>
</reference>
<dbReference type="Gene3D" id="3.30.70.270">
    <property type="match status" value="2"/>
</dbReference>
<dbReference type="InterPro" id="IPR001633">
    <property type="entry name" value="EAL_dom"/>
</dbReference>
<dbReference type="CDD" id="cd01948">
    <property type="entry name" value="EAL"/>
    <property type="match status" value="1"/>
</dbReference>
<evidence type="ECO:0000259" key="2">
    <source>
        <dbReference type="PROSITE" id="PS50883"/>
    </source>
</evidence>
<dbReference type="SUPFAM" id="SSF55073">
    <property type="entry name" value="Nucleotide cyclase"/>
    <property type="match status" value="2"/>
</dbReference>
<dbReference type="Pfam" id="PF08447">
    <property type="entry name" value="PAS_3"/>
    <property type="match status" value="1"/>
</dbReference>
<dbReference type="SUPFAM" id="SSF55785">
    <property type="entry name" value="PYP-like sensor domain (PAS domain)"/>
    <property type="match status" value="1"/>
</dbReference>